<dbReference type="Pfam" id="PF01565">
    <property type="entry name" value="FAD_binding_4"/>
    <property type="match status" value="1"/>
</dbReference>
<proteinExistence type="predicted"/>
<reference evidence="5" key="1">
    <citation type="journal article" date="2019" name="Int. J. Syst. Evol. Microbiol.">
        <title>The Global Catalogue of Microorganisms (GCM) 10K type strain sequencing project: providing services to taxonomists for standard genome sequencing and annotation.</title>
        <authorList>
            <consortium name="The Broad Institute Genomics Platform"/>
            <consortium name="The Broad Institute Genome Sequencing Center for Infectious Disease"/>
            <person name="Wu L."/>
            <person name="Ma J."/>
        </authorList>
    </citation>
    <scope>NUCLEOTIDE SEQUENCE [LARGE SCALE GENOMIC DNA]</scope>
    <source>
        <strain evidence="5">CCM 8749</strain>
    </source>
</reference>
<comment type="caution">
    <text evidence="4">The sequence shown here is derived from an EMBL/GenBank/DDBJ whole genome shotgun (WGS) entry which is preliminary data.</text>
</comment>
<evidence type="ECO:0000256" key="1">
    <source>
        <dbReference type="ARBA" id="ARBA00023002"/>
    </source>
</evidence>
<feature type="compositionally biased region" description="Basic and acidic residues" evidence="2">
    <location>
        <begin position="83"/>
        <end position="97"/>
    </location>
</feature>
<evidence type="ECO:0000259" key="3">
    <source>
        <dbReference type="Pfam" id="PF01565"/>
    </source>
</evidence>
<dbReference type="Proteomes" id="UP001596250">
    <property type="component" value="Unassembled WGS sequence"/>
</dbReference>
<feature type="non-terminal residue" evidence="4">
    <location>
        <position position="108"/>
    </location>
</feature>
<dbReference type="InterPro" id="IPR036318">
    <property type="entry name" value="FAD-bd_PCMH-like_sf"/>
</dbReference>
<dbReference type="InterPro" id="IPR016167">
    <property type="entry name" value="FAD-bd_PCMH_sub1"/>
</dbReference>
<feature type="region of interest" description="Disordered" evidence="2">
    <location>
        <begin position="83"/>
        <end position="108"/>
    </location>
</feature>
<dbReference type="InterPro" id="IPR006094">
    <property type="entry name" value="Oxid_FAD_bind_N"/>
</dbReference>
<feature type="domain" description="FAD linked oxidase N-terminal" evidence="3">
    <location>
        <begin position="24"/>
        <end position="75"/>
    </location>
</feature>
<dbReference type="Gene3D" id="3.30.43.10">
    <property type="entry name" value="Uridine Diphospho-n-acetylenolpyruvylglucosamine Reductase, domain 2"/>
    <property type="match status" value="1"/>
</dbReference>
<sequence length="108" mass="12321">MNIKIIHTSLKKMTTIHIGPDLRCFATANTLDEVKELLRFAKTNKLKINVIGNGSNLLIGEFSSDILMLDFKLDTENRECDNKSIHNRGVRNDEKVRQGIQTSNRKTH</sequence>
<protein>
    <submittedName>
        <fullName evidence="4">FAD-binding protein</fullName>
    </submittedName>
</protein>
<gene>
    <name evidence="4" type="ORF">ACFPXP_08065</name>
</gene>
<name>A0ABW1IMU6_9BACL</name>
<dbReference type="RefSeq" id="WP_379893723.1">
    <property type="nucleotide sequence ID" value="NZ_JBHSQV010000066.1"/>
</dbReference>
<keyword evidence="5" id="KW-1185">Reference proteome</keyword>
<dbReference type="EMBL" id="JBHSQV010000066">
    <property type="protein sequence ID" value="MFC5986386.1"/>
    <property type="molecule type" value="Genomic_DNA"/>
</dbReference>
<accession>A0ABW1IMU6</accession>
<keyword evidence="1" id="KW-0560">Oxidoreductase</keyword>
<feature type="compositionally biased region" description="Polar residues" evidence="2">
    <location>
        <begin position="99"/>
        <end position="108"/>
    </location>
</feature>
<evidence type="ECO:0000256" key="2">
    <source>
        <dbReference type="SAM" id="MobiDB-lite"/>
    </source>
</evidence>
<organism evidence="4 5">
    <name type="scientific">Marinicrinis lubricantis</name>
    <dbReference type="NCBI Taxonomy" id="2086470"/>
    <lineage>
        <taxon>Bacteria</taxon>
        <taxon>Bacillati</taxon>
        <taxon>Bacillota</taxon>
        <taxon>Bacilli</taxon>
        <taxon>Bacillales</taxon>
        <taxon>Paenibacillaceae</taxon>
    </lineage>
</organism>
<evidence type="ECO:0000313" key="4">
    <source>
        <dbReference type="EMBL" id="MFC5986386.1"/>
    </source>
</evidence>
<dbReference type="SUPFAM" id="SSF56176">
    <property type="entry name" value="FAD-binding/transporter-associated domain-like"/>
    <property type="match status" value="1"/>
</dbReference>
<evidence type="ECO:0000313" key="5">
    <source>
        <dbReference type="Proteomes" id="UP001596250"/>
    </source>
</evidence>